<dbReference type="GO" id="GO:0006616">
    <property type="term" value="P:SRP-dependent cotranslational protein targeting to membrane, translocation"/>
    <property type="evidence" value="ECO:0000318"/>
    <property type="project" value="GO_Central"/>
</dbReference>
<keyword evidence="2" id="KW-1185">Reference proteome</keyword>
<evidence type="ECO:0000313" key="2">
    <source>
        <dbReference type="Proteomes" id="UP000005239"/>
    </source>
</evidence>
<dbReference type="SUPFAM" id="SSF103491">
    <property type="entry name" value="Preprotein translocase SecY subunit"/>
    <property type="match status" value="1"/>
</dbReference>
<accession>A0A2A6BU38</accession>
<name>A0A2A6BU38_PRIPA</name>
<dbReference type="GO" id="GO:0008320">
    <property type="term" value="F:protein transmembrane transporter activity"/>
    <property type="evidence" value="ECO:0000318"/>
    <property type="project" value="GO_Central"/>
</dbReference>
<dbReference type="Gene3D" id="1.10.3370.10">
    <property type="entry name" value="SecY subunit domain"/>
    <property type="match status" value="2"/>
</dbReference>
<dbReference type="Proteomes" id="UP000005239">
    <property type="component" value="Unassembled WGS sequence"/>
</dbReference>
<reference evidence="1" key="2">
    <citation type="submission" date="2022-06" db="UniProtKB">
        <authorList>
            <consortium name="EnsemblMetazoa"/>
        </authorList>
    </citation>
    <scope>IDENTIFICATION</scope>
    <source>
        <strain evidence="1">PS312</strain>
    </source>
</reference>
<sequence length="420" mass="47466">MNTGRRSMFEGAVIALFHLLATRSDKVRNLRPFTQCVLAALCRQNLPNLMNLTTTVLVFSVVIYFHGFRIDLHTKSARYRGHSSTPPTFPSFYALVSNLYVISQMLASIFGGNILVSLLGTWSDTSGAYRSFPTGGISYYLSPLETLGHVLEDPLHCIIYIVFMLGSCAFFSKTWIDIHPHPTATAFRGLCIRALSVTADFMGAIGSGTGILLAVTIIYHYIEIFVKEQQEPRMRVNPRCTSTLLSSPSSLLLSFDEEFWLWKSHSVRGRVDTRFDLMRGMPSFSPLSFSPLPLFAPLRMRTIDRRRIEMIFPLPLLLSLPSLSHSSNDEMTEEDRRSRVARAGMGFFLLLPRPSLSRPSLSHSSDAEMTEEQRRPQSAQAGVWFARSVVKPRPLPFLAARMPVERCGERLLIWPFEHIR</sequence>
<organism evidence="1 2">
    <name type="scientific">Pristionchus pacificus</name>
    <name type="common">Parasitic nematode worm</name>
    <dbReference type="NCBI Taxonomy" id="54126"/>
    <lineage>
        <taxon>Eukaryota</taxon>
        <taxon>Metazoa</taxon>
        <taxon>Ecdysozoa</taxon>
        <taxon>Nematoda</taxon>
        <taxon>Chromadorea</taxon>
        <taxon>Rhabditida</taxon>
        <taxon>Rhabditina</taxon>
        <taxon>Diplogasteromorpha</taxon>
        <taxon>Diplogasteroidea</taxon>
        <taxon>Neodiplogasteridae</taxon>
        <taxon>Pristionchus</taxon>
    </lineage>
</organism>
<dbReference type="OrthoDB" id="420669at2759"/>
<dbReference type="GO" id="GO:0031204">
    <property type="term" value="P:post-translational protein targeting to membrane, translocation"/>
    <property type="evidence" value="ECO:0000318"/>
    <property type="project" value="GO_Central"/>
</dbReference>
<dbReference type="GO" id="GO:0005784">
    <property type="term" value="C:Sec61 translocon complex"/>
    <property type="evidence" value="ECO:0000318"/>
    <property type="project" value="GO_Central"/>
</dbReference>
<reference evidence="2" key="1">
    <citation type="journal article" date="2008" name="Nat. Genet.">
        <title>The Pristionchus pacificus genome provides a unique perspective on nematode lifestyle and parasitism.</title>
        <authorList>
            <person name="Dieterich C."/>
            <person name="Clifton S.W."/>
            <person name="Schuster L.N."/>
            <person name="Chinwalla A."/>
            <person name="Delehaunty K."/>
            <person name="Dinkelacker I."/>
            <person name="Fulton L."/>
            <person name="Fulton R."/>
            <person name="Godfrey J."/>
            <person name="Minx P."/>
            <person name="Mitreva M."/>
            <person name="Roeseler W."/>
            <person name="Tian H."/>
            <person name="Witte H."/>
            <person name="Yang S.P."/>
            <person name="Wilson R.K."/>
            <person name="Sommer R.J."/>
        </authorList>
    </citation>
    <scope>NUCLEOTIDE SEQUENCE [LARGE SCALE GENOMIC DNA]</scope>
    <source>
        <strain evidence="2">PS312</strain>
    </source>
</reference>
<proteinExistence type="predicted"/>
<evidence type="ECO:0000313" key="1">
    <source>
        <dbReference type="EnsemblMetazoa" id="PPA05142.1"/>
    </source>
</evidence>
<dbReference type="InterPro" id="IPR002208">
    <property type="entry name" value="SecY/SEC61-alpha"/>
</dbReference>
<dbReference type="GO" id="GO:0043022">
    <property type="term" value="F:ribosome binding"/>
    <property type="evidence" value="ECO:0000318"/>
    <property type="project" value="GO_Central"/>
</dbReference>
<dbReference type="AlphaFoldDB" id="A0A2A6BU38"/>
<dbReference type="EnsemblMetazoa" id="PPA05142.1">
    <property type="protein sequence ID" value="PPA05142.1"/>
    <property type="gene ID" value="WBGene00094696"/>
</dbReference>
<dbReference type="InterPro" id="IPR023201">
    <property type="entry name" value="SecY_dom_sf"/>
</dbReference>
<dbReference type="GO" id="GO:0005048">
    <property type="term" value="F:signal sequence binding"/>
    <property type="evidence" value="ECO:0000318"/>
    <property type="project" value="GO_Central"/>
</dbReference>
<gene>
    <name evidence="1" type="primary">WBGene00094696</name>
</gene>
<accession>A0A8R1Y927</accession>
<dbReference type="PANTHER" id="PTHR10906">
    <property type="entry name" value="SECY/SEC61-ALPHA FAMILY MEMBER"/>
    <property type="match status" value="1"/>
</dbReference>
<protein>
    <submittedName>
        <fullName evidence="1">Uncharacterized protein</fullName>
    </submittedName>
</protein>